<evidence type="ECO:0000313" key="2">
    <source>
        <dbReference type="EMBL" id="CAF3886236.1"/>
    </source>
</evidence>
<sequence length="315" mass="35659">MGYSLHQVCNSIFVSDAWIFYLAMTNGATLYGDDFRVTSPYAFRALLMFCELVNNTIANNLVQFYSNQYFSRSVIPLALFEEQTEVKVFQFISSTTNNFLLSLQMIRETTQVNALFSGLQTNYQLYSSTGSGNVFVTAKTYDGCSCSLSDTCIQQSSIYNYNTTTILFNVAGFYTGCNVIESLLQSNLECFYNQTCIDKLQNYLQSSPTYVSALSSSLYSRYLETTIINDLLDNLMVEQWSFNSSYSKYYAACIPEYCSYQTIANNRKHETIYIVFLVFFILGGPLSVLKLLISMLTKIIICCVRKSPAQVVPEA</sequence>
<keyword evidence="1" id="KW-0812">Transmembrane</keyword>
<keyword evidence="1" id="KW-1133">Transmembrane helix</keyword>
<organism evidence="2 3">
    <name type="scientific">Adineta steineri</name>
    <dbReference type="NCBI Taxonomy" id="433720"/>
    <lineage>
        <taxon>Eukaryota</taxon>
        <taxon>Metazoa</taxon>
        <taxon>Spiralia</taxon>
        <taxon>Gnathifera</taxon>
        <taxon>Rotifera</taxon>
        <taxon>Eurotatoria</taxon>
        <taxon>Bdelloidea</taxon>
        <taxon>Adinetida</taxon>
        <taxon>Adinetidae</taxon>
        <taxon>Adineta</taxon>
    </lineage>
</organism>
<dbReference type="Proteomes" id="UP000663844">
    <property type="component" value="Unassembled WGS sequence"/>
</dbReference>
<dbReference type="EMBL" id="CAJOAZ010002031">
    <property type="protein sequence ID" value="CAF3886236.1"/>
    <property type="molecule type" value="Genomic_DNA"/>
</dbReference>
<comment type="caution">
    <text evidence="2">The sequence shown here is derived from an EMBL/GenBank/DDBJ whole genome shotgun (WGS) entry which is preliminary data.</text>
</comment>
<protein>
    <submittedName>
        <fullName evidence="2">Uncharacterized protein</fullName>
    </submittedName>
</protein>
<evidence type="ECO:0000313" key="3">
    <source>
        <dbReference type="Proteomes" id="UP000663844"/>
    </source>
</evidence>
<name>A0A819GNA2_9BILA</name>
<dbReference type="AlphaFoldDB" id="A0A819GNA2"/>
<feature type="transmembrane region" description="Helical" evidence="1">
    <location>
        <begin position="272"/>
        <end position="293"/>
    </location>
</feature>
<reference evidence="2" key="1">
    <citation type="submission" date="2021-02" db="EMBL/GenBank/DDBJ databases">
        <authorList>
            <person name="Nowell W R."/>
        </authorList>
    </citation>
    <scope>NUCLEOTIDE SEQUENCE</scope>
</reference>
<gene>
    <name evidence="2" type="ORF">OXD698_LOCUS23164</name>
</gene>
<proteinExistence type="predicted"/>
<accession>A0A819GNA2</accession>
<keyword evidence="1" id="KW-0472">Membrane</keyword>
<evidence type="ECO:0000256" key="1">
    <source>
        <dbReference type="SAM" id="Phobius"/>
    </source>
</evidence>